<reference evidence="5 6" key="1">
    <citation type="submission" date="2020-11" db="EMBL/GenBank/DDBJ databases">
        <title>Sequencing the genomes of 1000 actinobacteria strains.</title>
        <authorList>
            <person name="Klenk H.-P."/>
        </authorList>
    </citation>
    <scope>NUCLEOTIDE SEQUENCE [LARGE SCALE GENOMIC DNA]</scope>
    <source>
        <strain evidence="5 6">DSM 101695</strain>
    </source>
</reference>
<evidence type="ECO:0000256" key="3">
    <source>
        <dbReference type="ARBA" id="ARBA00022679"/>
    </source>
</evidence>
<dbReference type="SUPFAM" id="SSF53756">
    <property type="entry name" value="UDP-Glycosyltransferase/glycogen phosphorylase"/>
    <property type="match status" value="1"/>
</dbReference>
<dbReference type="InterPro" id="IPR028098">
    <property type="entry name" value="Glyco_trans_4-like_N"/>
</dbReference>
<keyword evidence="2" id="KW-0328">Glycosyltransferase</keyword>
<accession>A0ABS0K4E8</accession>
<sequence>MNSHFARPEILRPYVPEDGSEENIRPLRVAVLVKTNEGGMWILPQIEELRRRRHEVVVILPPGPGRLTVELRRRGFEVAESPFDFRVGAPSLRKLLGLRALIRRLRPDVLHYHLLASAFAGRIATLGLPVRRVHMVAGPLYLESPLIRPFERLLWRLDDVIICGCQHAADRYGELGCPPERRTVATYGVNTDRHRPDWLAPTATPVAGLDFDPRVPVEARAKARAELGIGADTFLAIMVAYVYPPIRLVNRGRGIKGHDLLFPAWRRFRERHPNSHLLVVGGGWAEEGERHRLELIDRFGINADPGITWLETVDDVRPWYVAADVSVSPSLGESHGAAVEAGAMAVPSIVSQAGGLPETVDEQCGWVVPMDDIPALTDALSQAHTAFEDGTLADRGRAARSRMVELFDNRRSAVTVADTIEAVAVRGRRG</sequence>
<keyword evidence="6" id="KW-1185">Reference proteome</keyword>
<dbReference type="EMBL" id="JADOTY010000001">
    <property type="protein sequence ID" value="MBG6103489.1"/>
    <property type="molecule type" value="Genomic_DNA"/>
</dbReference>
<dbReference type="Gene3D" id="3.40.50.2000">
    <property type="entry name" value="Glycogen Phosphorylase B"/>
    <property type="match status" value="2"/>
</dbReference>
<dbReference type="Proteomes" id="UP000631791">
    <property type="component" value="Unassembled WGS sequence"/>
</dbReference>
<dbReference type="Pfam" id="PF13692">
    <property type="entry name" value="Glyco_trans_1_4"/>
    <property type="match status" value="1"/>
</dbReference>
<proteinExistence type="inferred from homology"/>
<gene>
    <name evidence="5" type="ORF">IW249_003903</name>
</gene>
<organism evidence="5 6">
    <name type="scientific">Micromonospora vinacea</name>
    <dbReference type="NCBI Taxonomy" id="709878"/>
    <lineage>
        <taxon>Bacteria</taxon>
        <taxon>Bacillati</taxon>
        <taxon>Actinomycetota</taxon>
        <taxon>Actinomycetes</taxon>
        <taxon>Micromonosporales</taxon>
        <taxon>Micromonosporaceae</taxon>
        <taxon>Micromonospora</taxon>
    </lineage>
</organism>
<evidence type="ECO:0000256" key="2">
    <source>
        <dbReference type="ARBA" id="ARBA00022676"/>
    </source>
</evidence>
<dbReference type="PANTHER" id="PTHR12526:SF640">
    <property type="entry name" value="COLANIC ACID BIOSYNTHESIS GLYCOSYLTRANSFERASE WCAL-RELATED"/>
    <property type="match status" value="1"/>
</dbReference>
<keyword evidence="3" id="KW-0808">Transferase</keyword>
<dbReference type="RefSeq" id="WP_196922098.1">
    <property type="nucleotide sequence ID" value="NZ_JADOTY010000001.1"/>
</dbReference>
<feature type="domain" description="Glycosyltransferase subfamily 4-like N-terminal" evidence="4">
    <location>
        <begin position="46"/>
        <end position="193"/>
    </location>
</feature>
<evidence type="ECO:0000313" key="6">
    <source>
        <dbReference type="Proteomes" id="UP000631791"/>
    </source>
</evidence>
<comment type="caution">
    <text evidence="5">The sequence shown here is derived from an EMBL/GenBank/DDBJ whole genome shotgun (WGS) entry which is preliminary data.</text>
</comment>
<dbReference type="PANTHER" id="PTHR12526">
    <property type="entry name" value="GLYCOSYLTRANSFERASE"/>
    <property type="match status" value="1"/>
</dbReference>
<evidence type="ECO:0000259" key="4">
    <source>
        <dbReference type="Pfam" id="PF13439"/>
    </source>
</evidence>
<dbReference type="Pfam" id="PF13439">
    <property type="entry name" value="Glyco_transf_4"/>
    <property type="match status" value="1"/>
</dbReference>
<name>A0ABS0K4E8_9ACTN</name>
<protein>
    <submittedName>
        <fullName evidence="5">Glycosyltransferase involved in cell wall biosynthesis</fullName>
    </submittedName>
</protein>
<evidence type="ECO:0000256" key="1">
    <source>
        <dbReference type="ARBA" id="ARBA00009481"/>
    </source>
</evidence>
<evidence type="ECO:0000313" key="5">
    <source>
        <dbReference type="EMBL" id="MBG6103489.1"/>
    </source>
</evidence>
<comment type="similarity">
    <text evidence="1">Belongs to the glycosyltransferase group 1 family. Glycosyltransferase 4 subfamily.</text>
</comment>